<feature type="compositionally biased region" description="Basic and acidic residues" evidence="1">
    <location>
        <begin position="185"/>
        <end position="196"/>
    </location>
</feature>
<keyword evidence="2" id="KW-1133">Transmembrane helix</keyword>
<proteinExistence type="predicted"/>
<dbReference type="EMBL" id="JQBA01000036">
    <property type="protein sequence ID" value="KRN43743.1"/>
    <property type="molecule type" value="Genomic_DNA"/>
</dbReference>
<sequence>MQYDTKDNKEELRNGLFKIKTNPQFAELRIAIQTKLPLKDPFLQQLTKMGIYDIFSSYGHNGQLDMYEVTEQLLSPANIANVSEIMGFNKPFDDEDLGQITSPEKIRQEPKFTENTEQKLRSHPQKKEKIPAEPTPKVKYERKPIEPAKVDVDAIHPAKKAEVAKENDSLATTEPVTLKNKRRPLRENQREPLRENLRRRRPKKKAVKKQEKPKRKKRRVALLVGIALVALIFGSIKVLSWGSSLVKPTPSYDSLITERKYDKAATFYPNRATETENKMLADTSIKDKANYSRQIAMNSDSHADPLKFDQAYFEGDFEKVVAIYEASSSKDLLNLSQARTTMLAYAYMKNGNTDDATKYAKKVNNEQLNQKIQAYKQYQKANEILQKKLDDGSLTDQQRDQAKNMLRQNKAAMKKL</sequence>
<feature type="compositionally biased region" description="Basic and acidic residues" evidence="1">
    <location>
        <begin position="159"/>
        <end position="168"/>
    </location>
</feature>
<comment type="caution">
    <text evidence="3">The sequence shown here is derived from an EMBL/GenBank/DDBJ whole genome shotgun (WGS) entry which is preliminary data.</text>
</comment>
<name>A0A0R2GSA6_9LACO</name>
<evidence type="ECO:0000256" key="1">
    <source>
        <dbReference type="SAM" id="MobiDB-lite"/>
    </source>
</evidence>
<dbReference type="AlphaFoldDB" id="A0A0R2GSA6"/>
<gene>
    <name evidence="3" type="ORF">IV41_GL001304</name>
</gene>
<evidence type="ECO:0000256" key="2">
    <source>
        <dbReference type="SAM" id="Phobius"/>
    </source>
</evidence>
<evidence type="ECO:0000313" key="4">
    <source>
        <dbReference type="Proteomes" id="UP000051639"/>
    </source>
</evidence>
<organism evidence="3 4">
    <name type="scientific">Limosilactobacillus ingluviei</name>
    <dbReference type="NCBI Taxonomy" id="148604"/>
    <lineage>
        <taxon>Bacteria</taxon>
        <taxon>Bacillati</taxon>
        <taxon>Bacillota</taxon>
        <taxon>Bacilli</taxon>
        <taxon>Lactobacillales</taxon>
        <taxon>Lactobacillaceae</taxon>
        <taxon>Limosilactobacillus</taxon>
    </lineage>
</organism>
<keyword evidence="4" id="KW-1185">Reference proteome</keyword>
<feature type="region of interest" description="Disordered" evidence="1">
    <location>
        <begin position="159"/>
        <end position="214"/>
    </location>
</feature>
<evidence type="ECO:0000313" key="3">
    <source>
        <dbReference type="EMBL" id="KRN43743.1"/>
    </source>
</evidence>
<dbReference type="PATRIC" id="fig|148604.4.peg.1338"/>
<reference evidence="3 4" key="1">
    <citation type="journal article" date="2015" name="Genome Announc.">
        <title>Expanding the biotechnology potential of lactobacilli through comparative genomics of 213 strains and associated genera.</title>
        <authorList>
            <person name="Sun Z."/>
            <person name="Harris H.M."/>
            <person name="McCann A."/>
            <person name="Guo C."/>
            <person name="Argimon S."/>
            <person name="Zhang W."/>
            <person name="Yang X."/>
            <person name="Jeffery I.B."/>
            <person name="Cooney J.C."/>
            <person name="Kagawa T.F."/>
            <person name="Liu W."/>
            <person name="Song Y."/>
            <person name="Salvetti E."/>
            <person name="Wrobel A."/>
            <person name="Rasinkangas P."/>
            <person name="Parkhill J."/>
            <person name="Rea M.C."/>
            <person name="O'Sullivan O."/>
            <person name="Ritari J."/>
            <person name="Douillard F.P."/>
            <person name="Paul Ross R."/>
            <person name="Yang R."/>
            <person name="Briner A.E."/>
            <person name="Felis G.E."/>
            <person name="de Vos W.M."/>
            <person name="Barrangou R."/>
            <person name="Klaenhammer T.R."/>
            <person name="Caufield P.W."/>
            <person name="Cui Y."/>
            <person name="Zhang H."/>
            <person name="O'Toole P.W."/>
        </authorList>
    </citation>
    <scope>NUCLEOTIDE SEQUENCE [LARGE SCALE GENOMIC DNA]</scope>
    <source>
        <strain evidence="3 4">DSM 14792</strain>
    </source>
</reference>
<protein>
    <submittedName>
        <fullName evidence="3">Uncharacterized protein</fullName>
    </submittedName>
</protein>
<keyword evidence="2" id="KW-0812">Transmembrane</keyword>
<feature type="compositionally biased region" description="Basic residues" evidence="1">
    <location>
        <begin position="197"/>
        <end position="214"/>
    </location>
</feature>
<feature type="region of interest" description="Disordered" evidence="1">
    <location>
        <begin position="108"/>
        <end position="134"/>
    </location>
</feature>
<feature type="transmembrane region" description="Helical" evidence="2">
    <location>
        <begin position="220"/>
        <end position="241"/>
    </location>
</feature>
<keyword evidence="2" id="KW-0472">Membrane</keyword>
<dbReference type="Proteomes" id="UP000051639">
    <property type="component" value="Unassembled WGS sequence"/>
</dbReference>
<accession>A0A0R2GSA6</accession>